<protein>
    <submittedName>
        <fullName evidence="2">Catechol 2,3-dioxygenase</fullName>
    </submittedName>
</protein>
<evidence type="ECO:0000259" key="1">
    <source>
        <dbReference type="PROSITE" id="PS51819"/>
    </source>
</evidence>
<dbReference type="OrthoDB" id="485032at2"/>
<evidence type="ECO:0000313" key="3">
    <source>
        <dbReference type="Proteomes" id="UP000193711"/>
    </source>
</evidence>
<proteinExistence type="predicted"/>
<dbReference type="Proteomes" id="UP000193711">
    <property type="component" value="Unassembled WGS sequence"/>
</dbReference>
<dbReference type="RefSeq" id="WP_085476138.1">
    <property type="nucleotide sequence ID" value="NZ_FXBM01000001.1"/>
</dbReference>
<dbReference type="GO" id="GO:0051213">
    <property type="term" value="F:dioxygenase activity"/>
    <property type="evidence" value="ECO:0007669"/>
    <property type="project" value="UniProtKB-KW"/>
</dbReference>
<gene>
    <name evidence="2" type="ORF">SAMN06295885_1816</name>
</gene>
<feature type="domain" description="VOC" evidence="1">
    <location>
        <begin position="4"/>
        <end position="119"/>
    </location>
</feature>
<dbReference type="Gene3D" id="3.10.180.10">
    <property type="entry name" value="2,3-Dihydroxybiphenyl 1,2-Dioxygenase, domain 1"/>
    <property type="match status" value="1"/>
</dbReference>
<evidence type="ECO:0000313" key="2">
    <source>
        <dbReference type="EMBL" id="SMH40522.1"/>
    </source>
</evidence>
<keyword evidence="2" id="KW-0223">Dioxygenase</keyword>
<dbReference type="PROSITE" id="PS51819">
    <property type="entry name" value="VOC"/>
    <property type="match status" value="1"/>
</dbReference>
<name>A0A1X7NR12_9MICO</name>
<keyword evidence="2" id="KW-0560">Oxidoreductase</keyword>
<dbReference type="PANTHER" id="PTHR36437:SF2">
    <property type="entry name" value="GLYOXALASE_BLEOMYCIN RESISTANCE PROTEIN_DIOXYGENASE"/>
    <property type="match status" value="1"/>
</dbReference>
<dbReference type="Pfam" id="PF00903">
    <property type="entry name" value="Glyoxalase"/>
    <property type="match status" value="1"/>
</dbReference>
<dbReference type="PANTHER" id="PTHR36437">
    <property type="entry name" value="GLYOXALASE/BLEOMYCIN RESISTANCE PROTEIN/DIOXYGENASE"/>
    <property type="match status" value="1"/>
</dbReference>
<dbReference type="SUPFAM" id="SSF54593">
    <property type="entry name" value="Glyoxalase/Bleomycin resistance protein/Dihydroxybiphenyl dioxygenase"/>
    <property type="match status" value="1"/>
</dbReference>
<dbReference type="STRING" id="1891671.SAMN06295885_1816"/>
<keyword evidence="3" id="KW-1185">Reference proteome</keyword>
<dbReference type="InterPro" id="IPR029068">
    <property type="entry name" value="Glyas_Bleomycin-R_OHBP_Dase"/>
</dbReference>
<reference evidence="3" key="1">
    <citation type="submission" date="2017-04" db="EMBL/GenBank/DDBJ databases">
        <authorList>
            <person name="Varghese N."/>
            <person name="Submissions S."/>
        </authorList>
    </citation>
    <scope>NUCLEOTIDE SEQUENCE [LARGE SCALE GENOMIC DNA]</scope>
    <source>
        <strain evidence="3">VKM Ac-2121</strain>
    </source>
</reference>
<dbReference type="InterPro" id="IPR004360">
    <property type="entry name" value="Glyas_Fos-R_dOase_dom"/>
</dbReference>
<dbReference type="AlphaFoldDB" id="A0A1X7NR12"/>
<dbReference type="EMBL" id="FXBM01000001">
    <property type="protein sequence ID" value="SMH40522.1"/>
    <property type="molecule type" value="Genomic_DNA"/>
</dbReference>
<accession>A0A1X7NR12</accession>
<organism evidence="2 3">
    <name type="scientific">Rathayibacter oskolensis</name>
    <dbReference type="NCBI Taxonomy" id="1891671"/>
    <lineage>
        <taxon>Bacteria</taxon>
        <taxon>Bacillati</taxon>
        <taxon>Actinomycetota</taxon>
        <taxon>Actinomycetes</taxon>
        <taxon>Micrococcales</taxon>
        <taxon>Microbacteriaceae</taxon>
        <taxon>Rathayibacter</taxon>
    </lineage>
</organism>
<dbReference type="InterPro" id="IPR037523">
    <property type="entry name" value="VOC_core"/>
</dbReference>
<sequence length="123" mass="13449">MDMKLELVPVPVTDVDRAKDFYVTSIGFVADHDHVVNEGLRFVQLTPPGSACSIVLGVGITEMEPGSQKGLQMVVENAEQAREELLGRGAPVSEIDSQPWGEFVYFADPDGNTWALQQIVYPS</sequence>